<feature type="non-terminal residue" evidence="2">
    <location>
        <position position="1"/>
    </location>
</feature>
<dbReference type="CDD" id="cd14727">
    <property type="entry name" value="ChanN-like"/>
    <property type="match status" value="1"/>
</dbReference>
<dbReference type="InterPro" id="IPR016773">
    <property type="entry name" value="Fe3_uptake_reg_CjrA_prd"/>
</dbReference>
<dbReference type="InterPro" id="IPR007314">
    <property type="entry name" value="Cofac_haem-bd_dom"/>
</dbReference>
<sequence length="260" mass="30163">KPAFSEGAVISSKTGKAISFEELIDELSKVRVIFIGEKHTLAAHHEVQLAIIKRMYLKDPDLLVGMEMFDRSYQGILEQWRCGKLEQKDFLQKTHWYANWKYDFALYSDILDYIKRNHIRLIGLNIPFHIPPKIAVGGIDALLPEEKRYLPKQIDTSNASHRAYVQQVFSEHRMRGRQDFEHFYQAQCVWEEIMAETIAENLGGHRMIVLAGNGHIIHKFGIPDRVVRRKKNEIRTIYLLPAGTEAELSIADYIWVTSSR</sequence>
<dbReference type="Pfam" id="PF04187">
    <property type="entry name" value="Cofac_haem_bdg"/>
    <property type="match status" value="1"/>
</dbReference>
<dbReference type="EMBL" id="ADZX01000953">
    <property type="protein sequence ID" value="EFK94918.1"/>
    <property type="molecule type" value="Genomic_DNA"/>
</dbReference>
<gene>
    <name evidence="2" type="ORF">LDC_3079</name>
</gene>
<proteinExistence type="predicted"/>
<feature type="domain" description="Haem-binding uptake Tiki superfamily ChaN" evidence="1">
    <location>
        <begin position="23"/>
        <end position="226"/>
    </location>
</feature>
<name>D9PNE6_9ZZZZ</name>
<dbReference type="AlphaFoldDB" id="D9PNE6"/>
<dbReference type="Gene3D" id="3.40.50.11550">
    <property type="match status" value="1"/>
</dbReference>
<evidence type="ECO:0000313" key="2">
    <source>
        <dbReference type="EMBL" id="EFK94918.1"/>
    </source>
</evidence>
<organism evidence="2">
    <name type="scientific">sediment metagenome</name>
    <dbReference type="NCBI Taxonomy" id="749907"/>
    <lineage>
        <taxon>unclassified sequences</taxon>
        <taxon>metagenomes</taxon>
        <taxon>ecological metagenomes</taxon>
    </lineage>
</organism>
<dbReference type="PIRSF" id="PIRSF020419">
    <property type="entry name" value="Fe_uptake_reg_CjrA_prd"/>
    <property type="match status" value="1"/>
</dbReference>
<evidence type="ECO:0000259" key="1">
    <source>
        <dbReference type="Pfam" id="PF04187"/>
    </source>
</evidence>
<reference evidence="2" key="2">
    <citation type="journal article" date="2011" name="Microb. Ecol.">
        <title>Taxonomic and Functional Metagenomic Profiling of the Microbial Community in the Anoxic Sediment of a Sub-saline Shallow Lake (Laguna de Carrizo, Central Spain).</title>
        <authorList>
            <person name="Ferrer M."/>
            <person name="Guazzaroni M.E."/>
            <person name="Richter M."/>
            <person name="Garcia-Salamanca A."/>
            <person name="Yarza P."/>
            <person name="Suarez-Suarez A."/>
            <person name="Solano J."/>
            <person name="Alcaide M."/>
            <person name="van Dillewijn P."/>
            <person name="Molina-Henares M.A."/>
            <person name="Lopez-Cortes N."/>
            <person name="Al-Ramahi Y."/>
            <person name="Guerrero C."/>
            <person name="Acosta A."/>
            <person name="de Eugenio L.I."/>
            <person name="Martinez V."/>
            <person name="Marques S."/>
            <person name="Rojo F."/>
            <person name="Santero E."/>
            <person name="Genilloud O."/>
            <person name="Perez-Perez J."/>
            <person name="Rossello-Mora R."/>
            <person name="Ramos J.L."/>
        </authorList>
    </citation>
    <scope>NUCLEOTIDE SEQUENCE</scope>
</reference>
<comment type="caution">
    <text evidence="2">The sequence shown here is derived from an EMBL/GenBank/DDBJ whole genome shotgun (WGS) entry which is preliminary data.</text>
</comment>
<reference evidence="2" key="1">
    <citation type="submission" date="2010-07" db="EMBL/GenBank/DDBJ databases">
        <authorList>
            <consortium name="CONSOLIDER consortium CSD2007-00005"/>
            <person name="Guazzaroni M.-E."/>
            <person name="Richter M."/>
            <person name="Garcia-Salamanca A."/>
            <person name="Yarza P."/>
            <person name="Ferrer M."/>
        </authorList>
    </citation>
    <scope>NUCLEOTIDE SEQUENCE</scope>
</reference>
<accession>D9PNE6</accession>
<dbReference type="SUPFAM" id="SSF159501">
    <property type="entry name" value="EreA/ChaN-like"/>
    <property type="match status" value="1"/>
</dbReference>
<protein>
    <submittedName>
        <fullName evidence="2">Protein containing DUF399</fullName>
    </submittedName>
</protein>